<dbReference type="GO" id="GO:0016020">
    <property type="term" value="C:membrane"/>
    <property type="evidence" value="ECO:0007669"/>
    <property type="project" value="UniProtKB-SubCell"/>
</dbReference>
<dbReference type="OrthoDB" id="10009287at2759"/>
<organism evidence="3 4">
    <name type="scientific">Fragilariopsis cylindrus CCMP1102</name>
    <dbReference type="NCBI Taxonomy" id="635003"/>
    <lineage>
        <taxon>Eukaryota</taxon>
        <taxon>Sar</taxon>
        <taxon>Stramenopiles</taxon>
        <taxon>Ochrophyta</taxon>
        <taxon>Bacillariophyta</taxon>
        <taxon>Bacillariophyceae</taxon>
        <taxon>Bacillariophycidae</taxon>
        <taxon>Bacillariales</taxon>
        <taxon>Bacillariaceae</taxon>
        <taxon>Fragilariopsis</taxon>
    </lineage>
</organism>
<dbReference type="EMBL" id="KV784358">
    <property type="protein sequence ID" value="OEU16043.1"/>
    <property type="molecule type" value="Genomic_DNA"/>
</dbReference>
<name>A0A1E7FE32_9STRA</name>
<proteinExistence type="inferred from homology"/>
<dbReference type="KEGG" id="fcy:FRACYDRAFT_144853"/>
<keyword evidence="2" id="KW-0472">Membrane</keyword>
<evidence type="ECO:0000256" key="2">
    <source>
        <dbReference type="SAM" id="Phobius"/>
    </source>
</evidence>
<dbReference type="Proteomes" id="UP000095751">
    <property type="component" value="Unassembled WGS sequence"/>
</dbReference>
<protein>
    <recommendedName>
        <fullName evidence="5">Receptor expression-enhancing protein</fullName>
    </recommendedName>
</protein>
<dbReference type="InterPro" id="IPR004345">
    <property type="entry name" value="TB2_DP1_HVA22"/>
</dbReference>
<accession>A0A1E7FE32</accession>
<evidence type="ECO:0000313" key="3">
    <source>
        <dbReference type="EMBL" id="OEU16043.1"/>
    </source>
</evidence>
<comment type="similarity">
    <text evidence="1">Belongs to the DP1 family.</text>
</comment>
<feature type="non-terminal residue" evidence="3">
    <location>
        <position position="1"/>
    </location>
</feature>
<keyword evidence="4" id="KW-1185">Reference proteome</keyword>
<evidence type="ECO:0000313" key="4">
    <source>
        <dbReference type="Proteomes" id="UP000095751"/>
    </source>
</evidence>
<feature type="non-terminal residue" evidence="3">
    <location>
        <position position="76"/>
    </location>
</feature>
<evidence type="ECO:0008006" key="5">
    <source>
        <dbReference type="Google" id="ProtNLM"/>
    </source>
</evidence>
<keyword evidence="2" id="KW-0812">Transmembrane</keyword>
<dbReference type="AlphaFoldDB" id="A0A1E7FE32"/>
<dbReference type="InParanoid" id="A0A1E7FE32"/>
<sequence length="76" mass="8759">IYPAVSSIVAATTEEIADDTYWLTYWSCYGCLFLIMDVLEKLIGWIPGFYTLVIFSTIYLMLPMFQGSDKVFRTIL</sequence>
<reference evidence="3 4" key="1">
    <citation type="submission" date="2016-09" db="EMBL/GenBank/DDBJ databases">
        <title>Extensive genetic diversity and differential bi-allelic expression allows diatom success in the polar Southern Ocean.</title>
        <authorList>
            <consortium name="DOE Joint Genome Institute"/>
            <person name="Mock T."/>
            <person name="Otillar R.P."/>
            <person name="Strauss J."/>
            <person name="Dupont C."/>
            <person name="Frickenhaus S."/>
            <person name="Maumus F."/>
            <person name="Mcmullan M."/>
            <person name="Sanges R."/>
            <person name="Schmutz J."/>
            <person name="Toseland A."/>
            <person name="Valas R."/>
            <person name="Veluchamy A."/>
            <person name="Ward B.J."/>
            <person name="Allen A."/>
            <person name="Barry K."/>
            <person name="Falciatore A."/>
            <person name="Ferrante M."/>
            <person name="Fortunato A.E."/>
            <person name="Gloeckner G."/>
            <person name="Gruber A."/>
            <person name="Hipkin R."/>
            <person name="Janech M."/>
            <person name="Kroth P."/>
            <person name="Leese F."/>
            <person name="Lindquist E."/>
            <person name="Lyon B.R."/>
            <person name="Martin J."/>
            <person name="Mayer C."/>
            <person name="Parker M."/>
            <person name="Quesneville H."/>
            <person name="Raymond J."/>
            <person name="Uhlig C."/>
            <person name="Valentin K.U."/>
            <person name="Worden A.Z."/>
            <person name="Armbrust E.V."/>
            <person name="Bowler C."/>
            <person name="Green B."/>
            <person name="Moulton V."/>
            <person name="Van Oosterhout C."/>
            <person name="Grigoriev I."/>
        </authorList>
    </citation>
    <scope>NUCLEOTIDE SEQUENCE [LARGE SCALE GENOMIC DNA]</scope>
    <source>
        <strain evidence="3 4">CCMP1102</strain>
    </source>
</reference>
<dbReference type="PANTHER" id="PTHR12300">
    <property type="entry name" value="HVA22-LIKE PROTEINS"/>
    <property type="match status" value="1"/>
</dbReference>
<comment type="subcellular location">
    <subcellularLocation>
        <location evidence="1">Membrane</location>
        <topology evidence="1">Multi-pass membrane protein</topology>
    </subcellularLocation>
</comment>
<dbReference type="Pfam" id="PF03134">
    <property type="entry name" value="TB2_DP1_HVA22"/>
    <property type="match status" value="1"/>
</dbReference>
<feature type="transmembrane region" description="Helical" evidence="2">
    <location>
        <begin position="42"/>
        <end position="62"/>
    </location>
</feature>
<gene>
    <name evidence="3" type="ORF">FRACYDRAFT_144853</name>
</gene>
<keyword evidence="2" id="KW-1133">Transmembrane helix</keyword>
<evidence type="ECO:0000256" key="1">
    <source>
        <dbReference type="RuleBase" id="RU362006"/>
    </source>
</evidence>